<name>A0A375BPR7_9BURK</name>
<dbReference type="AlphaFoldDB" id="A0A375BPR7"/>
<sequence length="62" mass="6346">MFTPRVFLPSPACGRGVGGEGREPPRSETLVVLPAPALTPGPSPARGRGEHTALNGKSRGTP</sequence>
<reference evidence="2" key="1">
    <citation type="submission" date="2018-01" db="EMBL/GenBank/DDBJ databases">
        <authorList>
            <person name="Clerissi C."/>
        </authorList>
    </citation>
    <scope>NUCLEOTIDE SEQUENCE</scope>
    <source>
        <strain evidence="2">Cupriavidus sp. LMG 19464</strain>
    </source>
</reference>
<organism evidence="2">
    <name type="scientific">Cupriavidus taiwanensis</name>
    <dbReference type="NCBI Taxonomy" id="164546"/>
    <lineage>
        <taxon>Bacteria</taxon>
        <taxon>Pseudomonadati</taxon>
        <taxon>Pseudomonadota</taxon>
        <taxon>Betaproteobacteria</taxon>
        <taxon>Burkholderiales</taxon>
        <taxon>Burkholderiaceae</taxon>
        <taxon>Cupriavidus</taxon>
    </lineage>
</organism>
<feature type="region of interest" description="Disordered" evidence="1">
    <location>
        <begin position="1"/>
        <end position="62"/>
    </location>
</feature>
<proteinExistence type="predicted"/>
<dbReference type="Proteomes" id="UP000256780">
    <property type="component" value="Chromosome CBM2587_a"/>
</dbReference>
<evidence type="ECO:0000256" key="1">
    <source>
        <dbReference type="SAM" id="MobiDB-lite"/>
    </source>
</evidence>
<comment type="caution">
    <text evidence="2">The sequence shown here is derived from an EMBL/GenBank/DDBJ whole genome shotgun (WGS) entry which is preliminary data.</text>
</comment>
<accession>A0A375BPR7</accession>
<protein>
    <submittedName>
        <fullName evidence="2">Uncharacterized protein</fullName>
    </submittedName>
</protein>
<gene>
    <name evidence="2" type="ORF">CBM2587_A20119</name>
</gene>
<evidence type="ECO:0000313" key="2">
    <source>
        <dbReference type="EMBL" id="SOY49988.1"/>
    </source>
</evidence>
<dbReference type="EMBL" id="OFSQ01000012">
    <property type="protein sequence ID" value="SOY49988.1"/>
    <property type="molecule type" value="Genomic_DNA"/>
</dbReference>